<sequence length="142" mass="14565">MKTSARNQFSGTVLAVKTGAVNSEISIGLPGGQTLTATVTNESCEELALAQGRAVIALVKSSHIIVATDLAHIRLSARNQIEGIIEHIERGAVNALVSINAGEGVCLTAGITIQSAESLDLHPGQRATAIFKAGSVILGVLV</sequence>
<dbReference type="InterPro" id="IPR051815">
    <property type="entry name" value="Molybdate_resp_trans_reg"/>
</dbReference>
<evidence type="ECO:0000313" key="7">
    <source>
        <dbReference type="Proteomes" id="UP000829756"/>
    </source>
</evidence>
<evidence type="ECO:0000256" key="1">
    <source>
        <dbReference type="ARBA" id="ARBA00022505"/>
    </source>
</evidence>
<dbReference type="NCBIfam" id="TIGR00638">
    <property type="entry name" value="Mop"/>
    <property type="match status" value="2"/>
</dbReference>
<organism evidence="5 7">
    <name type="scientific">Uruburuella suis</name>
    <dbReference type="NCBI Taxonomy" id="252130"/>
    <lineage>
        <taxon>Bacteria</taxon>
        <taxon>Pseudomonadati</taxon>
        <taxon>Pseudomonadota</taxon>
        <taxon>Betaproteobacteria</taxon>
        <taxon>Neisseriales</taxon>
        <taxon>Neisseriaceae</taxon>
        <taxon>Uruburuella</taxon>
    </lineage>
</organism>
<dbReference type="Proteomes" id="UP000294721">
    <property type="component" value="Unassembled WGS sequence"/>
</dbReference>
<reference evidence="5" key="3">
    <citation type="journal article" date="2022" name="Res Sq">
        <title>Evolution of multicellular longitudinally dividing oral cavity symbionts (Neisseriaceae).</title>
        <authorList>
            <person name="Nyongesa S."/>
            <person name="Weber P."/>
            <person name="Bernet E."/>
            <person name="Pullido F."/>
            <person name="Nieckarz M."/>
            <person name="Delaby M."/>
            <person name="Nieves C."/>
            <person name="Viehboeck T."/>
            <person name="Krause N."/>
            <person name="Rivera-Millot A."/>
            <person name="Nakamura A."/>
            <person name="Vischer N."/>
            <person name="VanNieuwenhze M."/>
            <person name="Brun Y."/>
            <person name="Cava F."/>
            <person name="Bulgheresi S."/>
            <person name="Veyrier F."/>
        </authorList>
    </citation>
    <scope>NUCLEOTIDE SEQUENCE</scope>
    <source>
        <strain evidence="5">1258/02</strain>
    </source>
</reference>
<dbReference type="RefSeq" id="WP_132952987.1">
    <property type="nucleotide sequence ID" value="NZ_CALJUB010000044.1"/>
</dbReference>
<dbReference type="PANTHER" id="PTHR30432">
    <property type="entry name" value="TRANSCRIPTIONAL REGULATOR MODE"/>
    <property type="match status" value="1"/>
</dbReference>
<dbReference type="EMBL" id="CP091507">
    <property type="protein sequence ID" value="UOO78519.1"/>
    <property type="molecule type" value="Genomic_DNA"/>
</dbReference>
<evidence type="ECO:0000313" key="4">
    <source>
        <dbReference type="EMBL" id="TCP07902.1"/>
    </source>
</evidence>
<dbReference type="InterPro" id="IPR004606">
    <property type="entry name" value="Mop_domain"/>
</dbReference>
<dbReference type="PROSITE" id="PS51866">
    <property type="entry name" value="MOP"/>
    <property type="match status" value="2"/>
</dbReference>
<dbReference type="Gene3D" id="2.40.50.100">
    <property type="match status" value="2"/>
</dbReference>
<dbReference type="Pfam" id="PF03459">
    <property type="entry name" value="TOBE"/>
    <property type="match status" value="2"/>
</dbReference>
<dbReference type="GO" id="GO:0015689">
    <property type="term" value="P:molybdate ion transport"/>
    <property type="evidence" value="ECO:0007669"/>
    <property type="project" value="InterPro"/>
</dbReference>
<evidence type="ECO:0000313" key="5">
    <source>
        <dbReference type="EMBL" id="UOO78519.1"/>
    </source>
</evidence>
<reference evidence="4 6" key="1">
    <citation type="submission" date="2019-03" db="EMBL/GenBank/DDBJ databases">
        <title>Genomic Encyclopedia of Type Strains, Phase IV (KMG-IV): sequencing the most valuable type-strain genomes for metagenomic binning, comparative biology and taxonomic classification.</title>
        <authorList>
            <person name="Goeker M."/>
        </authorList>
    </citation>
    <scope>NUCLEOTIDE SEQUENCE [LARGE SCALE GENOMIC DNA]</scope>
    <source>
        <strain evidence="4 6">DSM 17474</strain>
    </source>
</reference>
<dbReference type="InterPro" id="IPR005116">
    <property type="entry name" value="Transp-assoc_OB_typ1"/>
</dbReference>
<evidence type="ECO:0000256" key="2">
    <source>
        <dbReference type="PROSITE-ProRule" id="PRU01213"/>
    </source>
</evidence>
<feature type="domain" description="Mop" evidence="3">
    <location>
        <begin position="2"/>
        <end position="68"/>
    </location>
</feature>
<gene>
    <name evidence="4" type="ORF">EV680_10523</name>
    <name evidence="5" type="ORF">LVJ78_07280</name>
</gene>
<name>A0AAE9GZY5_9NEIS</name>
<feature type="domain" description="Mop" evidence="3">
    <location>
        <begin position="74"/>
        <end position="140"/>
    </location>
</feature>
<dbReference type="Proteomes" id="UP000829756">
    <property type="component" value="Chromosome"/>
</dbReference>
<dbReference type="AlphaFoldDB" id="A0AAE9GZY5"/>
<evidence type="ECO:0000313" key="6">
    <source>
        <dbReference type="Proteomes" id="UP000294721"/>
    </source>
</evidence>
<dbReference type="KEGG" id="usu:LVJ78_07280"/>
<evidence type="ECO:0000259" key="3">
    <source>
        <dbReference type="PROSITE" id="PS51866"/>
    </source>
</evidence>
<proteinExistence type="predicted"/>
<keyword evidence="1 2" id="KW-0500">Molybdenum</keyword>
<dbReference type="PANTHER" id="PTHR30432:SF1">
    <property type="entry name" value="DNA-BINDING TRANSCRIPTIONAL DUAL REGULATOR MODE"/>
    <property type="match status" value="1"/>
</dbReference>
<dbReference type="SUPFAM" id="SSF50331">
    <property type="entry name" value="MOP-like"/>
    <property type="match status" value="2"/>
</dbReference>
<dbReference type="EMBL" id="SLXE01000005">
    <property type="protein sequence ID" value="TCP07902.1"/>
    <property type="molecule type" value="Genomic_DNA"/>
</dbReference>
<dbReference type="InterPro" id="IPR008995">
    <property type="entry name" value="Mo/tungstate-bd_C_term_dom"/>
</dbReference>
<keyword evidence="6" id="KW-1185">Reference proteome</keyword>
<protein>
    <submittedName>
        <fullName evidence="4">Molybdate transport system regulatory protein</fullName>
    </submittedName>
    <submittedName>
        <fullName evidence="5">TOBE domain-containing protein</fullName>
    </submittedName>
</protein>
<accession>A0AAE9GZY5</accession>
<reference evidence="5" key="2">
    <citation type="submission" date="2021-12" db="EMBL/GenBank/DDBJ databases">
        <authorList>
            <person name="Veyrier F.J."/>
        </authorList>
    </citation>
    <scope>NUCLEOTIDE SEQUENCE</scope>
    <source>
        <strain evidence="5">1258/02</strain>
    </source>
</reference>